<feature type="region of interest" description="Disordered" evidence="1">
    <location>
        <begin position="38"/>
        <end position="67"/>
    </location>
</feature>
<name>A0A2A9PLF9_OPHUN</name>
<reference evidence="2 3" key="2">
    <citation type="journal article" date="2017" name="Sci. Rep.">
        <title>Ant-infecting Ophiocordyceps genomes reveal a high diversity of potential behavioral manipulation genes and a possible major role for enterotoxins.</title>
        <authorList>
            <person name="de Bekker C."/>
            <person name="Ohm R.A."/>
            <person name="Evans H.C."/>
            <person name="Brachmann A."/>
            <person name="Hughes D.P."/>
        </authorList>
    </citation>
    <scope>NUCLEOTIDE SEQUENCE [LARGE SCALE GENOMIC DNA]</scope>
    <source>
        <strain evidence="2 3">SC16a</strain>
    </source>
</reference>
<evidence type="ECO:0000313" key="2">
    <source>
        <dbReference type="EMBL" id="PFH61737.1"/>
    </source>
</evidence>
<dbReference type="EMBL" id="LAZP02000057">
    <property type="protein sequence ID" value="PFH61737.1"/>
    <property type="molecule type" value="Genomic_DNA"/>
</dbReference>
<proteinExistence type="predicted"/>
<organism evidence="2 3">
    <name type="scientific">Ophiocordyceps unilateralis</name>
    <name type="common">Zombie-ant fungus</name>
    <name type="synonym">Torrubia unilateralis</name>
    <dbReference type="NCBI Taxonomy" id="268505"/>
    <lineage>
        <taxon>Eukaryota</taxon>
        <taxon>Fungi</taxon>
        <taxon>Dikarya</taxon>
        <taxon>Ascomycota</taxon>
        <taxon>Pezizomycotina</taxon>
        <taxon>Sordariomycetes</taxon>
        <taxon>Hypocreomycetidae</taxon>
        <taxon>Hypocreales</taxon>
        <taxon>Ophiocordycipitaceae</taxon>
        <taxon>Ophiocordyceps</taxon>
    </lineage>
</organism>
<comment type="caution">
    <text evidence="2">The sequence shown here is derived from an EMBL/GenBank/DDBJ whole genome shotgun (WGS) entry which is preliminary data.</text>
</comment>
<evidence type="ECO:0000256" key="1">
    <source>
        <dbReference type="SAM" id="MobiDB-lite"/>
    </source>
</evidence>
<keyword evidence="3" id="KW-1185">Reference proteome</keyword>
<dbReference type="Proteomes" id="UP000037136">
    <property type="component" value="Unassembled WGS sequence"/>
</dbReference>
<accession>A0A2A9PLF9</accession>
<protein>
    <submittedName>
        <fullName evidence="2">Uncharacterized protein</fullName>
    </submittedName>
</protein>
<dbReference type="AlphaFoldDB" id="A0A2A9PLF9"/>
<gene>
    <name evidence="2" type="ORF">XA68_16458</name>
</gene>
<sequence>MSAEGPKLKSEPAPRCWMDIYLLGTTWTVFASLPALPPLSRRESNRQDAPNNDVRNPVHGSGPTTPCVLSRGNIRSRCTIETVFVRGTRPVAEDTNPFHAAGGWSEHVRRPYAKPVGRALFS</sequence>
<evidence type="ECO:0000313" key="3">
    <source>
        <dbReference type="Proteomes" id="UP000037136"/>
    </source>
</evidence>
<reference evidence="2 3" key="1">
    <citation type="journal article" date="2015" name="BMC Genomics">
        <title>Gene expression during zombie ant biting behavior reflects the complexity underlying fungal parasitic behavioral manipulation.</title>
        <authorList>
            <person name="de Bekker C."/>
            <person name="Ohm R.A."/>
            <person name="Loreto R.G."/>
            <person name="Sebastian A."/>
            <person name="Albert I."/>
            <person name="Merrow M."/>
            <person name="Brachmann A."/>
            <person name="Hughes D.P."/>
        </authorList>
    </citation>
    <scope>NUCLEOTIDE SEQUENCE [LARGE SCALE GENOMIC DNA]</scope>
    <source>
        <strain evidence="2 3">SC16a</strain>
    </source>
</reference>